<dbReference type="Pfam" id="PF08240">
    <property type="entry name" value="ADH_N"/>
    <property type="match status" value="1"/>
</dbReference>
<comment type="similarity">
    <text evidence="5">Belongs to the zinc-containing alcohol dehydrogenase family.</text>
</comment>
<dbReference type="InterPro" id="IPR036291">
    <property type="entry name" value="NAD(P)-bd_dom_sf"/>
</dbReference>
<organism evidence="7 8">
    <name type="scientific">Rhodococcus wratislaviensis</name>
    <name type="common">Tsukamurella wratislaviensis</name>
    <dbReference type="NCBI Taxonomy" id="44752"/>
    <lineage>
        <taxon>Bacteria</taxon>
        <taxon>Bacillati</taxon>
        <taxon>Actinomycetota</taxon>
        <taxon>Actinomycetes</taxon>
        <taxon>Mycobacteriales</taxon>
        <taxon>Nocardiaceae</taxon>
        <taxon>Rhodococcus</taxon>
    </lineage>
</organism>
<gene>
    <name evidence="7" type="ORF">Rhow_004014</name>
</gene>
<dbReference type="InterPro" id="IPR013149">
    <property type="entry name" value="ADH-like_C"/>
</dbReference>
<evidence type="ECO:0000313" key="7">
    <source>
        <dbReference type="EMBL" id="GCE40371.1"/>
    </source>
</evidence>
<dbReference type="SUPFAM" id="SSF51735">
    <property type="entry name" value="NAD(P)-binding Rossmann-fold domains"/>
    <property type="match status" value="1"/>
</dbReference>
<dbReference type="GO" id="GO:0008270">
    <property type="term" value="F:zinc ion binding"/>
    <property type="evidence" value="ECO:0007669"/>
    <property type="project" value="InterPro"/>
</dbReference>
<evidence type="ECO:0000256" key="2">
    <source>
        <dbReference type="ARBA" id="ARBA00022723"/>
    </source>
</evidence>
<keyword evidence="2 5" id="KW-0479">Metal-binding</keyword>
<evidence type="ECO:0000256" key="4">
    <source>
        <dbReference type="ARBA" id="ARBA00023002"/>
    </source>
</evidence>
<sequence length="495" mass="52591">MMAGTMRAQRFHADAKTFAVEDVPIPEPGPGDVLVKVEFCGICHSDLSLIDGTFPALLPEVTQGHEASGTIAKLGAAVTGWSEGDRVVPSAGRPCFACRNCRRGDLTNCLNIQLMAFAYDGAWAEYTVAQAGGLTRIPDNVPFEQAAILADAVSTPFGAVVRTGKVVVGETVGVWGVGGVGTHIVQLARLVGAVPVIAFDINPAVRERALELGADYAFDSRDEDLKEKVAEATGGRMLDVAFDAAGLKVTFEQALDCLTVGGRLVAVGLSTVDVVSRYFLSLSVHAHRRGGSSCTAGCPARPARNPRSPIRKWRCVSVPPAPCTGPTSIVVPVYGRDSSGRSVTTQPPASSRWCQWWRDRLARVSGWRGSSVTCRWSALGSRPSVGMGTQSRVGELMEAGHGVEVRSLMADAGLPALRQFSFTARPYLAVDDGTGEPIGVDDVDVRVGWLLDLISGAERRCCRGCGNRPPSMSSRPAWTARAASSRRTVMSLQRV</sequence>
<keyword evidence="8" id="KW-1185">Reference proteome</keyword>
<dbReference type="Proteomes" id="UP000287519">
    <property type="component" value="Unassembled WGS sequence"/>
</dbReference>
<keyword evidence="4" id="KW-0560">Oxidoreductase</keyword>
<comment type="cofactor">
    <cofactor evidence="1 5">
        <name>Zn(2+)</name>
        <dbReference type="ChEBI" id="CHEBI:29105"/>
    </cofactor>
</comment>
<dbReference type="Pfam" id="PF00107">
    <property type="entry name" value="ADH_zinc_N"/>
    <property type="match status" value="1"/>
</dbReference>
<evidence type="ECO:0000313" key="8">
    <source>
        <dbReference type="Proteomes" id="UP000287519"/>
    </source>
</evidence>
<dbReference type="SUPFAM" id="SSF50129">
    <property type="entry name" value="GroES-like"/>
    <property type="match status" value="1"/>
</dbReference>
<evidence type="ECO:0000256" key="1">
    <source>
        <dbReference type="ARBA" id="ARBA00001947"/>
    </source>
</evidence>
<proteinExistence type="inferred from homology"/>
<dbReference type="CDD" id="cd08254">
    <property type="entry name" value="hydroxyacyl_CoA_DH"/>
    <property type="match status" value="1"/>
</dbReference>
<evidence type="ECO:0000256" key="3">
    <source>
        <dbReference type="ARBA" id="ARBA00022833"/>
    </source>
</evidence>
<name>A0A402C9V3_RHOWR</name>
<dbReference type="AlphaFoldDB" id="A0A402C9V3"/>
<dbReference type="EMBL" id="BHYM01000036">
    <property type="protein sequence ID" value="GCE40371.1"/>
    <property type="molecule type" value="Genomic_DNA"/>
</dbReference>
<dbReference type="InterPro" id="IPR050129">
    <property type="entry name" value="Zn_alcohol_dh"/>
</dbReference>
<dbReference type="InterPro" id="IPR013154">
    <property type="entry name" value="ADH-like_N"/>
</dbReference>
<dbReference type="InterPro" id="IPR011032">
    <property type="entry name" value="GroES-like_sf"/>
</dbReference>
<dbReference type="InterPro" id="IPR020843">
    <property type="entry name" value="ER"/>
</dbReference>
<dbReference type="PROSITE" id="PS00059">
    <property type="entry name" value="ADH_ZINC"/>
    <property type="match status" value="1"/>
</dbReference>
<dbReference type="PANTHER" id="PTHR43401">
    <property type="entry name" value="L-THREONINE 3-DEHYDROGENASE"/>
    <property type="match status" value="1"/>
</dbReference>
<dbReference type="SMART" id="SM00829">
    <property type="entry name" value="PKS_ER"/>
    <property type="match status" value="1"/>
</dbReference>
<dbReference type="PANTHER" id="PTHR43401:SF2">
    <property type="entry name" value="L-THREONINE 3-DEHYDROGENASE"/>
    <property type="match status" value="1"/>
</dbReference>
<keyword evidence="3 5" id="KW-0862">Zinc</keyword>
<dbReference type="GO" id="GO:0016491">
    <property type="term" value="F:oxidoreductase activity"/>
    <property type="evidence" value="ECO:0007669"/>
    <property type="project" value="UniProtKB-KW"/>
</dbReference>
<comment type="caution">
    <text evidence="7">The sequence shown here is derived from an EMBL/GenBank/DDBJ whole genome shotgun (WGS) entry which is preliminary data.</text>
</comment>
<evidence type="ECO:0000256" key="5">
    <source>
        <dbReference type="RuleBase" id="RU361277"/>
    </source>
</evidence>
<accession>A0A402C9V3</accession>
<dbReference type="Gene3D" id="3.90.180.10">
    <property type="entry name" value="Medium-chain alcohol dehydrogenases, catalytic domain"/>
    <property type="match status" value="1"/>
</dbReference>
<dbReference type="InterPro" id="IPR002328">
    <property type="entry name" value="ADH_Zn_CS"/>
</dbReference>
<feature type="domain" description="Enoyl reductase (ER)" evidence="6">
    <location>
        <begin position="13"/>
        <end position="440"/>
    </location>
</feature>
<reference evidence="7 8" key="1">
    <citation type="submission" date="2018-11" db="EMBL/GenBank/DDBJ databases">
        <title>Microbial catabolism of amino acid.</title>
        <authorList>
            <person name="Hibi M."/>
            <person name="Ogawa J."/>
        </authorList>
    </citation>
    <scope>NUCLEOTIDE SEQUENCE [LARGE SCALE GENOMIC DNA]</scope>
    <source>
        <strain evidence="7 8">C31-06</strain>
    </source>
</reference>
<protein>
    <submittedName>
        <fullName evidence="7">Alcohol dehydrogenase</fullName>
    </submittedName>
</protein>
<evidence type="ECO:0000259" key="6">
    <source>
        <dbReference type="SMART" id="SM00829"/>
    </source>
</evidence>